<keyword evidence="2" id="KW-1185">Reference proteome</keyword>
<dbReference type="SUPFAM" id="SSF53850">
    <property type="entry name" value="Periplasmic binding protein-like II"/>
    <property type="match status" value="1"/>
</dbReference>
<evidence type="ECO:0000313" key="2">
    <source>
        <dbReference type="Proteomes" id="UP000217446"/>
    </source>
</evidence>
<comment type="caution">
    <text evidence="1">The sequence shown here is derived from an EMBL/GenBank/DDBJ whole genome shotgun (WGS) entry which is preliminary data.</text>
</comment>
<accession>A0A250VEQ5</accession>
<organism evidence="1 2">
    <name type="scientific">Streptomyces olivochromogenes</name>
    <dbReference type="NCBI Taxonomy" id="1963"/>
    <lineage>
        <taxon>Bacteria</taxon>
        <taxon>Bacillati</taxon>
        <taxon>Actinomycetota</taxon>
        <taxon>Actinomycetes</taxon>
        <taxon>Kitasatosporales</taxon>
        <taxon>Streptomycetaceae</taxon>
        <taxon>Streptomyces</taxon>
    </lineage>
</organism>
<dbReference type="EMBL" id="BDQI01000007">
    <property type="protein sequence ID" value="GAX52554.1"/>
    <property type="molecule type" value="Genomic_DNA"/>
</dbReference>
<dbReference type="Proteomes" id="UP000217446">
    <property type="component" value="Unassembled WGS sequence"/>
</dbReference>
<reference evidence="2" key="1">
    <citation type="submission" date="2017-05" db="EMBL/GenBank/DDBJ databases">
        <title>Streptomyces olivochromogenes NBRC 3561 whole genome shotgun sequence.</title>
        <authorList>
            <person name="Dohra H."/>
            <person name="Kodani S."/>
        </authorList>
    </citation>
    <scope>NUCLEOTIDE SEQUENCE [LARGE SCALE GENOMIC DNA]</scope>
    <source>
        <strain evidence="2">NBRC 3561</strain>
    </source>
</reference>
<sequence length="63" mass="6456">MTVPYHAAAAAAVPGTSLMATLPRSFAIRHASPGTTTVIPAPSEIGPISCAMSWHPRLDDDAA</sequence>
<name>A0A250VEQ5_STROL</name>
<protein>
    <submittedName>
        <fullName evidence="1">Uncharacterized protein</fullName>
    </submittedName>
</protein>
<dbReference type="STRING" id="1963.AQJ27_14930"/>
<evidence type="ECO:0000313" key="1">
    <source>
        <dbReference type="EMBL" id="GAX52554.1"/>
    </source>
</evidence>
<dbReference type="RefSeq" id="WP_067367682.1">
    <property type="nucleotide sequence ID" value="NZ_BDQI01000007.1"/>
</dbReference>
<gene>
    <name evidence="1" type="ORF">SO3561_04070</name>
</gene>
<proteinExistence type="predicted"/>
<dbReference type="Gene3D" id="3.40.190.10">
    <property type="entry name" value="Periplasmic binding protein-like II"/>
    <property type="match status" value="2"/>
</dbReference>
<dbReference type="AlphaFoldDB" id="A0A250VEQ5"/>